<evidence type="ECO:0000313" key="3">
    <source>
        <dbReference type="EMBL" id="GMF39963.1"/>
    </source>
</evidence>
<dbReference type="PANTHER" id="PTHR46564">
    <property type="entry name" value="TRANSPOSASE"/>
    <property type="match status" value="1"/>
</dbReference>
<dbReference type="Proteomes" id="UP001165121">
    <property type="component" value="Unassembled WGS sequence"/>
</dbReference>
<accession>A0A9W7CSK6</accession>
<dbReference type="InterPro" id="IPR038717">
    <property type="entry name" value="Tc1-like_DDE_dom"/>
</dbReference>
<dbReference type="InterPro" id="IPR036397">
    <property type="entry name" value="RNaseH_sf"/>
</dbReference>
<feature type="signal peptide" evidence="1">
    <location>
        <begin position="1"/>
        <end position="18"/>
    </location>
</feature>
<dbReference type="EMBL" id="BSXT01001205">
    <property type="protein sequence ID" value="GMF39963.1"/>
    <property type="molecule type" value="Genomic_DNA"/>
</dbReference>
<sequence>MLLLLSASVAVFVEIVVAFRIRAAVDKSVAADNNNNMEEAVTRQHAHPNTVYHYLYDYSHLGYSKSELTHIYSKCEKTIGNWIKVYGETGTFQRANTAADKKFTETPRQWLYDYYQTKPLAYLDEAEADFKRYFNLAISNTTVWRIIHDYGLTWKVLECRAMHIKEHDIFRFAEELSKSDWNHQNLVFLDEVAFDNRSMIRKRGYSLKGRKLAVRGDFQRKPRTSLLTFIGDNGVIDYYNTERTFDRVEFTKCCRDFAYSKLGNVRQYPGPNSVWILDGASIHRHPEIVQFLRSIGVVMIFLPAYCQFYNPIEYFFVTRGNWKFSRVASSQLPRAQSRGISNGGLDSE</sequence>
<feature type="domain" description="Tc1-like transposase DDE" evidence="2">
    <location>
        <begin position="186"/>
        <end position="316"/>
    </location>
</feature>
<organism evidence="3 4">
    <name type="scientific">Phytophthora fragariaefolia</name>
    <dbReference type="NCBI Taxonomy" id="1490495"/>
    <lineage>
        <taxon>Eukaryota</taxon>
        <taxon>Sar</taxon>
        <taxon>Stramenopiles</taxon>
        <taxon>Oomycota</taxon>
        <taxon>Peronosporomycetes</taxon>
        <taxon>Peronosporales</taxon>
        <taxon>Peronosporaceae</taxon>
        <taxon>Phytophthora</taxon>
    </lineage>
</organism>
<gene>
    <name evidence="3" type="ORF">Pfra01_001208100</name>
</gene>
<dbReference type="PANTHER" id="PTHR46564:SF1">
    <property type="entry name" value="TRANSPOSASE"/>
    <property type="match status" value="1"/>
</dbReference>
<feature type="chain" id="PRO_5040826384" evidence="1">
    <location>
        <begin position="19"/>
        <end position="348"/>
    </location>
</feature>
<reference evidence="3" key="1">
    <citation type="submission" date="2023-04" db="EMBL/GenBank/DDBJ databases">
        <title>Phytophthora fragariaefolia NBRC 109709.</title>
        <authorList>
            <person name="Ichikawa N."/>
            <person name="Sato H."/>
            <person name="Tonouchi N."/>
        </authorList>
    </citation>
    <scope>NUCLEOTIDE SEQUENCE</scope>
    <source>
        <strain evidence="3">NBRC 109709</strain>
    </source>
</reference>
<name>A0A9W7CSK6_9STRA</name>
<evidence type="ECO:0000256" key="1">
    <source>
        <dbReference type="SAM" id="SignalP"/>
    </source>
</evidence>
<dbReference type="InterPro" id="IPR009057">
    <property type="entry name" value="Homeodomain-like_sf"/>
</dbReference>
<dbReference type="OrthoDB" id="79420at2759"/>
<keyword evidence="4" id="KW-1185">Reference proteome</keyword>
<dbReference type="InterPro" id="IPR047655">
    <property type="entry name" value="Transpos_IS630-like"/>
</dbReference>
<protein>
    <submittedName>
        <fullName evidence="3">Unnamed protein product</fullName>
    </submittedName>
</protein>
<dbReference type="AlphaFoldDB" id="A0A9W7CSK6"/>
<dbReference type="SUPFAM" id="SSF46689">
    <property type="entry name" value="Homeodomain-like"/>
    <property type="match status" value="1"/>
</dbReference>
<dbReference type="GO" id="GO:0003676">
    <property type="term" value="F:nucleic acid binding"/>
    <property type="evidence" value="ECO:0007669"/>
    <property type="project" value="InterPro"/>
</dbReference>
<dbReference type="Pfam" id="PF13358">
    <property type="entry name" value="DDE_3"/>
    <property type="match status" value="1"/>
</dbReference>
<proteinExistence type="predicted"/>
<evidence type="ECO:0000313" key="4">
    <source>
        <dbReference type="Proteomes" id="UP001165121"/>
    </source>
</evidence>
<dbReference type="NCBIfam" id="NF033545">
    <property type="entry name" value="transpos_IS630"/>
    <property type="match status" value="1"/>
</dbReference>
<dbReference type="Gene3D" id="3.30.420.10">
    <property type="entry name" value="Ribonuclease H-like superfamily/Ribonuclease H"/>
    <property type="match status" value="1"/>
</dbReference>
<evidence type="ECO:0000259" key="2">
    <source>
        <dbReference type="Pfam" id="PF13358"/>
    </source>
</evidence>
<keyword evidence="1" id="KW-0732">Signal</keyword>
<comment type="caution">
    <text evidence="3">The sequence shown here is derived from an EMBL/GenBank/DDBJ whole genome shotgun (WGS) entry which is preliminary data.</text>
</comment>